<evidence type="ECO:0000313" key="4">
    <source>
        <dbReference type="Proteomes" id="UP000629468"/>
    </source>
</evidence>
<dbReference type="InterPro" id="IPR000210">
    <property type="entry name" value="BTB/POZ_dom"/>
</dbReference>
<sequence length="424" mass="48868">MRKPSSKSPAPSIAVAPESPDPHSIPEDPASENEAQPIVSSVIRDEDYYWHDGNCAIRVKDRLFKLHRYLLERDSVIFRILFTLPQSDELSDDEKQTFTGQGVDGQSDEDPIICDDSIEDFKALCWMLYAGPKEISAQEKWKTMDMAQLLRVIVISHKYGFENLRAWSLNVVEQNFWPKSSEFVDSCGGWKNVERLLVICHDCQQYTLTGRIEQLWLDEIKKPNQHGTSEQLETFKAALDAAENHPFLRPFHGKAYYAYLQTCNVFNVTLEEYTVESWILFFDALAIEAVSTTGVVDIRWSFAHKQTELDPAKFLQLQRDLYKDPSFQLCPCSRKKMEAKVQTVINWFDNSPRVSRISLNEHQKTDRHINLTCISLPYHTLTSISPYLIVPHTSLQHGQQKENNENDKKEDAHKALLFGDKQLL</sequence>
<dbReference type="PROSITE" id="PS50097">
    <property type="entry name" value="BTB"/>
    <property type="match status" value="1"/>
</dbReference>
<feature type="region of interest" description="Disordered" evidence="1">
    <location>
        <begin position="1"/>
        <end position="34"/>
    </location>
</feature>
<evidence type="ECO:0000259" key="2">
    <source>
        <dbReference type="PROSITE" id="PS50097"/>
    </source>
</evidence>
<dbReference type="EMBL" id="JABXXO010000010">
    <property type="protein sequence ID" value="KAF7768622.1"/>
    <property type="molecule type" value="Genomic_DNA"/>
</dbReference>
<evidence type="ECO:0000256" key="1">
    <source>
        <dbReference type="SAM" id="MobiDB-lite"/>
    </source>
</evidence>
<dbReference type="AlphaFoldDB" id="A0A8H7EZN6"/>
<organism evidence="3 4">
    <name type="scientific">Agaricus bisporus var. burnettii</name>
    <dbReference type="NCBI Taxonomy" id="192524"/>
    <lineage>
        <taxon>Eukaryota</taxon>
        <taxon>Fungi</taxon>
        <taxon>Dikarya</taxon>
        <taxon>Basidiomycota</taxon>
        <taxon>Agaricomycotina</taxon>
        <taxon>Agaricomycetes</taxon>
        <taxon>Agaricomycetidae</taxon>
        <taxon>Agaricales</taxon>
        <taxon>Agaricineae</taxon>
        <taxon>Agaricaceae</taxon>
        <taxon>Agaricus</taxon>
    </lineage>
</organism>
<dbReference type="Gene3D" id="3.30.710.10">
    <property type="entry name" value="Potassium Channel Kv1.1, Chain A"/>
    <property type="match status" value="1"/>
</dbReference>
<proteinExistence type="predicted"/>
<name>A0A8H7EZN6_AGABI</name>
<dbReference type="InterPro" id="IPR011333">
    <property type="entry name" value="SKP1/BTB/POZ_sf"/>
</dbReference>
<evidence type="ECO:0000313" key="3">
    <source>
        <dbReference type="EMBL" id="KAF7768622.1"/>
    </source>
</evidence>
<accession>A0A8H7EZN6</accession>
<reference evidence="3 4" key="1">
    <citation type="journal article" name="Sci. Rep.">
        <title>Telomere-to-telomere assembled and centromere annotated genomes of the two main subspecies of the button mushroom Agaricus bisporus reveal especially polymorphic chromosome ends.</title>
        <authorList>
            <person name="Sonnenberg A.S.M."/>
            <person name="Sedaghat-Telgerd N."/>
            <person name="Lavrijssen B."/>
            <person name="Ohm R.A."/>
            <person name="Hendrickx P.M."/>
            <person name="Scholtmeijer K."/>
            <person name="Baars J.J.P."/>
            <person name="van Peer A."/>
        </authorList>
    </citation>
    <scope>NUCLEOTIDE SEQUENCE [LARGE SCALE GENOMIC DNA]</scope>
    <source>
        <strain evidence="3 4">H119_p4</strain>
    </source>
</reference>
<feature type="domain" description="BTB" evidence="2">
    <location>
        <begin position="53"/>
        <end position="137"/>
    </location>
</feature>
<dbReference type="Proteomes" id="UP000629468">
    <property type="component" value="Unassembled WGS sequence"/>
</dbReference>
<gene>
    <name evidence="3" type="ORF">Agabi119p4_7865</name>
</gene>
<protein>
    <recommendedName>
        <fullName evidence="2">BTB domain-containing protein</fullName>
    </recommendedName>
</protein>
<feature type="compositionally biased region" description="Low complexity" evidence="1">
    <location>
        <begin position="1"/>
        <end position="17"/>
    </location>
</feature>
<comment type="caution">
    <text evidence="3">The sequence shown here is derived from an EMBL/GenBank/DDBJ whole genome shotgun (WGS) entry which is preliminary data.</text>
</comment>